<dbReference type="AlphaFoldDB" id="A0A286GXX2"/>
<gene>
    <name evidence="3" type="ORF">SAMN06272739_2555</name>
</gene>
<name>A0A286GXX2_9ACTN</name>
<accession>A0A286GXX2</accession>
<sequence>MEAGTKRRLRVWDELRTAYIEQLPYMDPGTLLYRRRNYSFDENQARQVGAKRAGILRSVWAILAQDYDILELNEPLWVRRWTALLPYVLAVRVRRLLFRRPITVVAYAMENNDIPAAIGRMLPYAGAIASRIARLLFPIIAGQYSRIAFATREAQENYELLGLPSRVERTTIWPIPTRCDCLGALEKQPEVLFLSTLEPHKGIDLMFELWRSSEQVRGAYGYKLRVVGKGGLEERVVNLAAEIGDVIVEIDPPRARVHELLRRAKIVLLLSQPHRYWKEQVGLSLTEGLAHGCTIIATGETGLAPWLADHGHAIVDASSPPSKLAETLRARCETPVDPHAVLSSLSGIDGRLVADRWMANGIIVGN</sequence>
<evidence type="ECO:0000313" key="3">
    <source>
        <dbReference type="EMBL" id="SOE00363.1"/>
    </source>
</evidence>
<evidence type="ECO:0000259" key="2">
    <source>
        <dbReference type="Pfam" id="PF00534"/>
    </source>
</evidence>
<keyword evidence="4" id="KW-1185">Reference proteome</keyword>
<dbReference type="SUPFAM" id="SSF53756">
    <property type="entry name" value="UDP-Glycosyltransferase/glycogen phosphorylase"/>
    <property type="match status" value="1"/>
</dbReference>
<dbReference type="Proteomes" id="UP000219482">
    <property type="component" value="Unassembled WGS sequence"/>
</dbReference>
<organism evidence="3 4">
    <name type="scientific">Blastococcus haudaquaticus</name>
    <dbReference type="NCBI Taxonomy" id="1938745"/>
    <lineage>
        <taxon>Bacteria</taxon>
        <taxon>Bacillati</taxon>
        <taxon>Actinomycetota</taxon>
        <taxon>Actinomycetes</taxon>
        <taxon>Geodermatophilales</taxon>
        <taxon>Geodermatophilaceae</taxon>
        <taxon>Blastococcus</taxon>
    </lineage>
</organism>
<reference evidence="4" key="1">
    <citation type="submission" date="2017-09" db="EMBL/GenBank/DDBJ databases">
        <authorList>
            <person name="Varghese N."/>
            <person name="Submissions S."/>
        </authorList>
    </citation>
    <scope>NUCLEOTIDE SEQUENCE [LARGE SCALE GENOMIC DNA]</scope>
    <source>
        <strain evidence="4">DSM 44270</strain>
    </source>
</reference>
<dbReference type="EMBL" id="OCNK01000003">
    <property type="protein sequence ID" value="SOE00363.1"/>
    <property type="molecule type" value="Genomic_DNA"/>
</dbReference>
<evidence type="ECO:0000256" key="1">
    <source>
        <dbReference type="ARBA" id="ARBA00022679"/>
    </source>
</evidence>
<protein>
    <submittedName>
        <fullName evidence="3">Glycosyl transferases group 1</fullName>
    </submittedName>
</protein>
<feature type="domain" description="Glycosyl transferase family 1" evidence="2">
    <location>
        <begin position="185"/>
        <end position="329"/>
    </location>
</feature>
<dbReference type="Pfam" id="PF00534">
    <property type="entry name" value="Glycos_transf_1"/>
    <property type="match status" value="1"/>
</dbReference>
<dbReference type="GO" id="GO:0016757">
    <property type="term" value="F:glycosyltransferase activity"/>
    <property type="evidence" value="ECO:0007669"/>
    <property type="project" value="InterPro"/>
</dbReference>
<dbReference type="Gene3D" id="3.40.50.2000">
    <property type="entry name" value="Glycogen Phosphorylase B"/>
    <property type="match status" value="1"/>
</dbReference>
<keyword evidence="1 3" id="KW-0808">Transferase</keyword>
<proteinExistence type="predicted"/>
<evidence type="ECO:0000313" key="4">
    <source>
        <dbReference type="Proteomes" id="UP000219482"/>
    </source>
</evidence>
<dbReference type="InterPro" id="IPR001296">
    <property type="entry name" value="Glyco_trans_1"/>
</dbReference>